<comment type="subcellular location">
    <subcellularLocation>
        <location evidence="1">Nucleus</location>
    </subcellularLocation>
</comment>
<dbReference type="GO" id="GO:0071565">
    <property type="term" value="C:nBAF complex"/>
    <property type="evidence" value="ECO:0007669"/>
    <property type="project" value="TreeGrafter"/>
</dbReference>
<feature type="compositionally biased region" description="Pro residues" evidence="4">
    <location>
        <begin position="720"/>
        <end position="729"/>
    </location>
</feature>
<dbReference type="OrthoDB" id="8709537at2759"/>
<feature type="region of interest" description="Disordered" evidence="4">
    <location>
        <begin position="199"/>
        <end position="331"/>
    </location>
</feature>
<keyword evidence="3" id="KW-0539">Nucleus</keyword>
<feature type="compositionally biased region" description="Low complexity" evidence="4">
    <location>
        <begin position="704"/>
        <end position="719"/>
    </location>
</feature>
<feature type="compositionally biased region" description="Pro residues" evidence="4">
    <location>
        <begin position="221"/>
        <end position="231"/>
    </location>
</feature>
<feature type="region of interest" description="Disordered" evidence="4">
    <location>
        <begin position="666"/>
        <end position="878"/>
    </location>
</feature>
<feature type="compositionally biased region" description="Low complexity" evidence="4">
    <location>
        <begin position="124"/>
        <end position="141"/>
    </location>
</feature>
<dbReference type="GO" id="GO:0045893">
    <property type="term" value="P:positive regulation of DNA-templated transcription"/>
    <property type="evidence" value="ECO:0007669"/>
    <property type="project" value="TreeGrafter"/>
</dbReference>
<evidence type="ECO:0000256" key="2">
    <source>
        <dbReference type="ARBA" id="ARBA00022553"/>
    </source>
</evidence>
<gene>
    <name evidence="6" type="ORF">NECAME_01002</name>
</gene>
<feature type="compositionally biased region" description="Basic and acidic residues" evidence="4">
    <location>
        <begin position="1701"/>
        <end position="1710"/>
    </location>
</feature>
<dbReference type="PANTHER" id="PTHR12656">
    <property type="entry name" value="BRG-1 ASSOCIATED FACTOR 250 BAF250"/>
    <property type="match status" value="1"/>
</dbReference>
<dbReference type="Proteomes" id="UP000053676">
    <property type="component" value="Unassembled WGS sequence"/>
</dbReference>
<feature type="compositionally biased region" description="Low complexity" evidence="4">
    <location>
        <begin position="836"/>
        <end position="847"/>
    </location>
</feature>
<dbReference type="STRING" id="51031.W2SK66"/>
<dbReference type="Pfam" id="PF01388">
    <property type="entry name" value="ARID"/>
    <property type="match status" value="1"/>
</dbReference>
<dbReference type="SMART" id="SM00501">
    <property type="entry name" value="BRIGHT"/>
    <property type="match status" value="1"/>
</dbReference>
<proteinExistence type="predicted"/>
<dbReference type="InterPro" id="IPR001606">
    <property type="entry name" value="ARID_dom"/>
</dbReference>
<dbReference type="PANTHER" id="PTHR12656:SF5">
    <property type="entry name" value="TRITHORAX GROUP PROTEIN OSA"/>
    <property type="match status" value="1"/>
</dbReference>
<dbReference type="InterPro" id="IPR033388">
    <property type="entry name" value="BAF250_C"/>
</dbReference>
<dbReference type="OMA" id="AVLRENC"/>
<dbReference type="InterPro" id="IPR021906">
    <property type="entry name" value="BAF250/Osa"/>
</dbReference>
<feature type="compositionally biased region" description="Low complexity" evidence="4">
    <location>
        <begin position="929"/>
        <end position="960"/>
    </location>
</feature>
<dbReference type="GO" id="GO:0006338">
    <property type="term" value="P:chromatin remodeling"/>
    <property type="evidence" value="ECO:0007669"/>
    <property type="project" value="InterPro"/>
</dbReference>
<dbReference type="GO" id="GO:0006357">
    <property type="term" value="P:regulation of transcription by RNA polymerase II"/>
    <property type="evidence" value="ECO:0007669"/>
    <property type="project" value="TreeGrafter"/>
</dbReference>
<feature type="region of interest" description="Disordered" evidence="4">
    <location>
        <begin position="1295"/>
        <end position="1314"/>
    </location>
</feature>
<feature type="compositionally biased region" description="Polar residues" evidence="4">
    <location>
        <begin position="91"/>
        <end position="105"/>
    </location>
</feature>
<dbReference type="EMBL" id="KI669015">
    <property type="protein sequence ID" value="ETN70054.1"/>
    <property type="molecule type" value="Genomic_DNA"/>
</dbReference>
<evidence type="ECO:0000256" key="4">
    <source>
        <dbReference type="SAM" id="MobiDB-lite"/>
    </source>
</evidence>
<feature type="region of interest" description="Disordered" evidence="4">
    <location>
        <begin position="90"/>
        <end position="157"/>
    </location>
</feature>
<feature type="region of interest" description="Disordered" evidence="4">
    <location>
        <begin position="1696"/>
        <end position="1744"/>
    </location>
</feature>
<feature type="compositionally biased region" description="Low complexity" evidence="4">
    <location>
        <begin position="855"/>
        <end position="872"/>
    </location>
</feature>
<reference evidence="7" key="1">
    <citation type="journal article" date="2014" name="Nat. Genet.">
        <title>Genome of the human hookworm Necator americanus.</title>
        <authorList>
            <person name="Tang Y.T."/>
            <person name="Gao X."/>
            <person name="Rosa B.A."/>
            <person name="Abubucker S."/>
            <person name="Hallsworth-Pepin K."/>
            <person name="Martin J."/>
            <person name="Tyagi R."/>
            <person name="Heizer E."/>
            <person name="Zhang X."/>
            <person name="Bhonagiri-Palsikar V."/>
            <person name="Minx P."/>
            <person name="Warren W.C."/>
            <person name="Wang Q."/>
            <person name="Zhan B."/>
            <person name="Hotez P.J."/>
            <person name="Sternberg P.W."/>
            <person name="Dougall A."/>
            <person name="Gaze S.T."/>
            <person name="Mulvenna J."/>
            <person name="Sotillo J."/>
            <person name="Ranganathan S."/>
            <person name="Rabelo E.M."/>
            <person name="Wilson R.K."/>
            <person name="Felgner P.L."/>
            <person name="Bethony J."/>
            <person name="Hawdon J.M."/>
            <person name="Gasser R.B."/>
            <person name="Loukas A."/>
            <person name="Mitreva M."/>
        </authorList>
    </citation>
    <scope>NUCLEOTIDE SEQUENCE [LARGE SCALE GENOMIC DNA]</scope>
</reference>
<feature type="compositionally biased region" description="Pro residues" evidence="4">
    <location>
        <begin position="275"/>
        <end position="285"/>
    </location>
</feature>
<dbReference type="GO" id="GO:0031491">
    <property type="term" value="F:nucleosome binding"/>
    <property type="evidence" value="ECO:0007669"/>
    <property type="project" value="TreeGrafter"/>
</dbReference>
<feature type="compositionally biased region" description="Low complexity" evidence="4">
    <location>
        <begin position="1013"/>
        <end position="1031"/>
    </location>
</feature>
<dbReference type="KEGG" id="nai:NECAME_01002"/>
<dbReference type="GO" id="GO:0005654">
    <property type="term" value="C:nucleoplasm"/>
    <property type="evidence" value="ECO:0007669"/>
    <property type="project" value="TreeGrafter"/>
</dbReference>
<feature type="region of interest" description="Disordered" evidence="4">
    <location>
        <begin position="904"/>
        <end position="1044"/>
    </location>
</feature>
<dbReference type="Pfam" id="PF12031">
    <property type="entry name" value="BAF250_C"/>
    <property type="match status" value="1"/>
</dbReference>
<name>W2SK66_NECAM</name>
<feature type="compositionally biased region" description="Low complexity" evidence="4">
    <location>
        <begin position="286"/>
        <end position="308"/>
    </location>
</feature>
<protein>
    <submittedName>
        <fullName evidence="6">ARID/BRIGHT DNA binding domain protein</fullName>
    </submittedName>
</protein>
<dbReference type="SUPFAM" id="SSF46774">
    <property type="entry name" value="ARID-like"/>
    <property type="match status" value="1"/>
</dbReference>
<dbReference type="InterPro" id="IPR036431">
    <property type="entry name" value="ARID_dom_sf"/>
</dbReference>
<evidence type="ECO:0000313" key="6">
    <source>
        <dbReference type="EMBL" id="ETN70054.1"/>
    </source>
</evidence>
<feature type="domain" description="ARID" evidence="5">
    <location>
        <begin position="334"/>
        <end position="430"/>
    </location>
</feature>
<keyword evidence="2" id="KW-0597">Phosphoprotein</keyword>
<feature type="compositionally biased region" description="Pro residues" evidence="4">
    <location>
        <begin position="736"/>
        <end position="762"/>
    </location>
</feature>
<dbReference type="GO" id="GO:0016514">
    <property type="term" value="C:SWI/SNF complex"/>
    <property type="evidence" value="ECO:0007669"/>
    <property type="project" value="InterPro"/>
</dbReference>
<sequence length="1808" mass="195821">MSAVNAEIFIIRMCFENVGGARHKVMMDYAIKLSTTHHLTGILAMQLDQNVPNGGTPFGADRYAATAAAVAAGAGSMNHGCVPPKHVQLAGVQQQEWQQPRSPIQQPAGHPPPDGQQIPPQPIPQQQIPPQLQPHQTQPHPYAGAYPPHFMQGRPPGYPYYPPGYPGLPPGQPGYPGAGAPVGYPPHMLRPQQQELVRMPQGPTPAEWAAQQQRVMKEANPPTPASIPAPSPAASSVADDSMDDKSRLESPSWANQGQRTPHPPGSQTPGIAQPPMHPGGPPPPGSMMMHPGMMPPQAMMPPVMQPTPSSGPRKESIVDKLVGPPTAANPPRVMPERRMFFERLVQFCEQHGEPITMIPQASKVSKQNVDLHRLYIGVRNRGGFEQVTKDKAWKAICTEANPEISQSSAAGYQLRKHYEKHLLLLECVETGRRPEDAVAFADGLKRQRRKEPAAAAAGATPTSSLPPFPDRLLSLGPVALLLLLVPTKEQTAPFSTLNCIYLSVSSIIVITLRNTCVIILVNISLPRRADSFGGGGGGCYPVAAAFSSSLPSTSFAAGLSSQPSQPPPIGARTAMATATWYPQHPQHGSGYLAASVPQARPVTNGPCATASIYPQPGYPPTIASPSSPKISPNTSAYAQYALNYYHQHSLAREREREAYYRSRSMMPPLLPHQHQPQHQPLDFRPYGPAHGQPQPGQDPSLYYHHQQQQQQAAAHGYPPGAVPSGPPGAPGAYPTPGYPPRLPPGATPMRAPHPQPHMPPPQQNLVVPAQTPQPATPGRPGSVQPPTPAALQMDASSQSGSRAPSTGPGASGASPDSSSRMSAGADAADQQRPGSAAVRTPAATPTPGQHPTPQPSTSMAAVGPPGQPAGVPSHASGAPFYGQPAPMYPNGPARMPGAPAGYPTSYPYHPGHAGVPPGHPTAPSQQQTPQFASAPHPAAHPAHPQHQQYLQQQQMWHQRGGYPGPAPGQIPPQAPRYGYAPRMPPPQTTPNQQSAPSPGANKMRYPTQPPQTQPALTQQPQQQSYPARAPQIAGSYPPVPPQAAPAPTPLVPPVMSFSHQHHFPHGSVEATVISQKRRRKIMARELINATPRRLIMALRSGLETEAIWAINALNVLLYDDTNPHPCLTQMPGLLNVIIEHFWATLSVLYPETFPVSRLSEPSCFHIPQGNPEALRLPYLTNGSAHEEVKQPVATRNPENKRNYNKNSRTGRKVKIMDAEMPELLKRRLMLEEGPSSLPIDETLSVDYVEERIKLGLGGGLAERVALRLRNEWNAAKIQKRGRFSVHQAKNINSEDCNADTKNKEPVHVKQEPKEQAEEEIPDILLLRRGRKDEMADGPNEFEIRWPRAIALTDRDETLHRFTLRALALSNILRGFSFLPGSEHLLCAHSGLLYVLGRFLQLLSTEKPVQRAKPAPKIEVDAPLPEPESYEVARKRALSLLDCDDCGRVLLVETANQLRDDAFVMLCHMSVALDLFDVPNDLAYPIYDGILHWCASTVPEAADPIPPAAVSPRNYSLEIMCKMSVLERNVDMLLSTGAWPRLEKIVRMLAKMLSMSEETHNREFAIVILNAFCNSSEAVCYVAAMETPTIANLVSFIETSDQSMHQVMQTHGMPALRDNPEMMGTSVGMLRRAAAMLRLLVKVPEAYRVYAKFQQRLLQFTMSQLMDSRVAGMIADALYEIQLMLGKENAQNEATDVANGKHNGDASEVVKSEASNDDTSSSASTDVTSENVTNHDSSPAAINGDASIPAVKKVAMKRSGIRDDCVPKAPASKRTCLENGYEKKNGKLDNSPLKLKETRAENGSMTAVA</sequence>
<feature type="compositionally biased region" description="Pro residues" evidence="4">
    <location>
        <begin position="964"/>
        <end position="974"/>
    </location>
</feature>
<dbReference type="GO" id="GO:0003677">
    <property type="term" value="F:DNA binding"/>
    <property type="evidence" value="ECO:0007669"/>
    <property type="project" value="InterPro"/>
</dbReference>
<feature type="compositionally biased region" description="Low complexity" evidence="4">
    <location>
        <begin position="671"/>
        <end position="680"/>
    </location>
</feature>
<feature type="compositionally biased region" description="Low complexity" evidence="4">
    <location>
        <begin position="1716"/>
        <end position="1730"/>
    </location>
</feature>
<accession>W2SK66</accession>
<dbReference type="GO" id="GO:0035060">
    <property type="term" value="C:brahma complex"/>
    <property type="evidence" value="ECO:0007669"/>
    <property type="project" value="InterPro"/>
</dbReference>
<feature type="compositionally biased region" description="Basic and acidic residues" evidence="4">
    <location>
        <begin position="1298"/>
        <end position="1314"/>
    </location>
</feature>
<feature type="compositionally biased region" description="Low complexity" evidence="4">
    <location>
        <begin position="906"/>
        <end position="916"/>
    </location>
</feature>
<dbReference type="PROSITE" id="PS51011">
    <property type="entry name" value="ARID"/>
    <property type="match status" value="1"/>
</dbReference>
<evidence type="ECO:0000259" key="5">
    <source>
        <dbReference type="PROSITE" id="PS51011"/>
    </source>
</evidence>
<dbReference type="SMART" id="SM01014">
    <property type="entry name" value="ARID"/>
    <property type="match status" value="1"/>
</dbReference>
<evidence type="ECO:0000313" key="7">
    <source>
        <dbReference type="Proteomes" id="UP000053676"/>
    </source>
</evidence>
<keyword evidence="7" id="KW-1185">Reference proteome</keyword>
<organism evidence="6 7">
    <name type="scientific">Necator americanus</name>
    <name type="common">Human hookworm</name>
    <dbReference type="NCBI Taxonomy" id="51031"/>
    <lineage>
        <taxon>Eukaryota</taxon>
        <taxon>Metazoa</taxon>
        <taxon>Ecdysozoa</taxon>
        <taxon>Nematoda</taxon>
        <taxon>Chromadorea</taxon>
        <taxon>Rhabditida</taxon>
        <taxon>Rhabditina</taxon>
        <taxon>Rhabditomorpha</taxon>
        <taxon>Strongyloidea</taxon>
        <taxon>Ancylostomatidae</taxon>
        <taxon>Bunostominae</taxon>
        <taxon>Necator</taxon>
    </lineage>
</organism>
<feature type="compositionally biased region" description="Low complexity" evidence="4">
    <location>
        <begin position="799"/>
        <end position="825"/>
    </location>
</feature>
<dbReference type="Gene3D" id="1.10.150.60">
    <property type="entry name" value="ARID DNA-binding domain"/>
    <property type="match status" value="1"/>
</dbReference>
<evidence type="ECO:0000256" key="1">
    <source>
        <dbReference type="ARBA" id="ARBA00004123"/>
    </source>
</evidence>
<evidence type="ECO:0000256" key="3">
    <source>
        <dbReference type="ARBA" id="ARBA00023242"/>
    </source>
</evidence>
<feature type="region of interest" description="Disordered" evidence="4">
    <location>
        <begin position="1758"/>
        <end position="1808"/>
    </location>
</feature>
<feature type="compositionally biased region" description="Pro residues" evidence="4">
    <location>
        <begin position="109"/>
        <end position="123"/>
    </location>
</feature>